<dbReference type="HOGENOM" id="CLU_193792_0_0_3"/>
<dbReference type="KEGG" id="pmm:PMM1318"/>
<feature type="transmembrane region" description="Helical" evidence="1">
    <location>
        <begin position="12"/>
        <end position="34"/>
    </location>
</feature>
<dbReference type="EMBL" id="BX548174">
    <property type="protein sequence ID" value="CAE19777.1"/>
    <property type="molecule type" value="Genomic_DNA"/>
</dbReference>
<sequence length="95" mass="11145">MIYLNFDRKFMKIVSLFFQVVISVVLIGFSVYFLSGYDSAFEADQSCHSYLSNLPDPSNSLGCDHDTETHQWILYETQDNLEPAKIIKKYRYKFL</sequence>
<reference evidence="2 3" key="1">
    <citation type="journal article" date="2003" name="Nature">
        <title>Genome divergence in two Prochlorococcus ecotypes reflects oceanic niche differentiation.</title>
        <authorList>
            <person name="Rocap G."/>
            <person name="Larimer F.W."/>
            <person name="Lamerdin J.E."/>
            <person name="Malfatti S."/>
            <person name="Chain P."/>
            <person name="Ahlgren N.A."/>
            <person name="Arellano A."/>
            <person name="Coleman M."/>
            <person name="Hauser L."/>
            <person name="Hess W.R."/>
            <person name="Johnson Z.I."/>
            <person name="Land M.L."/>
            <person name="Lindell D."/>
            <person name="Post A.F."/>
            <person name="Regala W."/>
            <person name="Shah M."/>
            <person name="Shaw S.L."/>
            <person name="Steglich C."/>
            <person name="Sullivan M.B."/>
            <person name="Ting C.S."/>
            <person name="Tolonen A."/>
            <person name="Webb E.A."/>
            <person name="Zinser E.R."/>
            <person name="Chisholm S.W."/>
        </authorList>
    </citation>
    <scope>NUCLEOTIDE SEQUENCE [LARGE SCALE GENOMIC DNA]</scope>
    <source>
        <strain evidence="3">CCMP1986 / NIES-2087 / MED4</strain>
    </source>
</reference>
<keyword evidence="1" id="KW-0472">Membrane</keyword>
<keyword evidence="1" id="KW-1133">Transmembrane helix</keyword>
<gene>
    <name evidence="2" type="ordered locus">PMM1318</name>
</gene>
<evidence type="ECO:0000256" key="1">
    <source>
        <dbReference type="SAM" id="Phobius"/>
    </source>
</evidence>
<proteinExistence type="predicted"/>
<keyword evidence="1" id="KW-0812">Transmembrane</keyword>
<evidence type="ECO:0000313" key="2">
    <source>
        <dbReference type="EMBL" id="CAE19777.1"/>
    </source>
</evidence>
<dbReference type="AlphaFoldDB" id="Q7V0E7"/>
<name>Q7V0E7_PROMP</name>
<dbReference type="STRING" id="59919.PMM1318"/>
<accession>Q7V0E7</accession>
<dbReference type="Proteomes" id="UP000001026">
    <property type="component" value="Chromosome"/>
</dbReference>
<protein>
    <submittedName>
        <fullName evidence="2">Conserved hypothetical</fullName>
    </submittedName>
</protein>
<evidence type="ECO:0000313" key="3">
    <source>
        <dbReference type="Proteomes" id="UP000001026"/>
    </source>
</evidence>
<organism evidence="2 3">
    <name type="scientific">Prochlorococcus marinus subsp. pastoris (strain CCMP1986 / NIES-2087 / MED4)</name>
    <dbReference type="NCBI Taxonomy" id="59919"/>
    <lineage>
        <taxon>Bacteria</taxon>
        <taxon>Bacillati</taxon>
        <taxon>Cyanobacteriota</taxon>
        <taxon>Cyanophyceae</taxon>
        <taxon>Synechococcales</taxon>
        <taxon>Prochlorococcaceae</taxon>
        <taxon>Prochlorococcus</taxon>
    </lineage>
</organism>